<accession>A0A7R9H8L4</accession>
<keyword evidence="2" id="KW-0719">Serine esterase</keyword>
<dbReference type="SUPFAM" id="SSF53474">
    <property type="entry name" value="alpha/beta-Hydrolases"/>
    <property type="match status" value="1"/>
</dbReference>
<name>A0A7R9H8L4_TIMCR</name>
<dbReference type="PROSITE" id="PS00941">
    <property type="entry name" value="CARBOXYLESTERASE_B_2"/>
    <property type="match status" value="1"/>
</dbReference>
<dbReference type="PANTHER" id="PTHR11559">
    <property type="entry name" value="CARBOXYLESTERASE"/>
    <property type="match status" value="1"/>
</dbReference>
<evidence type="ECO:0000313" key="7">
    <source>
        <dbReference type="EMBL" id="CAD7410125.1"/>
    </source>
</evidence>
<proteinExistence type="inferred from homology"/>
<dbReference type="GO" id="GO:0052689">
    <property type="term" value="F:carboxylic ester hydrolase activity"/>
    <property type="evidence" value="ECO:0007669"/>
    <property type="project" value="UniProtKB-KW"/>
</dbReference>
<dbReference type="PROSITE" id="PS00122">
    <property type="entry name" value="CARBOXYLESTERASE_B_1"/>
    <property type="match status" value="1"/>
</dbReference>
<dbReference type="InterPro" id="IPR019819">
    <property type="entry name" value="Carboxylesterase_B_CS"/>
</dbReference>
<dbReference type="EMBL" id="OC321465">
    <property type="protein sequence ID" value="CAD7410125.1"/>
    <property type="molecule type" value="Genomic_DNA"/>
</dbReference>
<sequence>MDDESNSKIKLGWLNAAMRSKTVMEEIRKVVEDFSLDIICVQDPFSTVSALCQDLTVTVAQGTLRGQSVISSYGMTYYSFLGIPFAQPPIGDLRFKAPQDPVAWEGIRNATTFGSSCTQISQQFPSTRDRTTFGSNWLQEDITGSEDCLYLNVYTPENTSSADNLPVMVYIYGGGFQGGSGGDSTMGSEYLLEKGIVTVFINYRVNIFGFLSLEGTDVSGNAGLKDQVAALRWVKNNIASFGGDPNSVTIFGQSAGGSSVHYQVLSPMAKGLFQRAISESGSALNPGAFHINTQPYAFNLGAKLGLNTTDAQQLATFLRNQSADDLINNLGGIVPEDVSVHLTYEPFVPTTEYSIPGEETFLPFDPHTIITTGNFNKVPYITGANIVEGEFFVGTEDAMSLASYWEPIDSDFERLVPLELGLAKGSSQSQEVANKIRQFYFDGETLSPTSKDQYINVRNVIVVC</sequence>
<evidence type="ECO:0000256" key="1">
    <source>
        <dbReference type="ARBA" id="ARBA00005964"/>
    </source>
</evidence>
<comment type="similarity">
    <text evidence="1 5">Belongs to the type-B carboxylesterase/lipase family.</text>
</comment>
<evidence type="ECO:0000256" key="4">
    <source>
        <dbReference type="ARBA" id="ARBA00023180"/>
    </source>
</evidence>
<dbReference type="Pfam" id="PF00135">
    <property type="entry name" value="COesterase"/>
    <property type="match status" value="1"/>
</dbReference>
<dbReference type="EC" id="3.1.1.-" evidence="5"/>
<protein>
    <recommendedName>
        <fullName evidence="5">Carboxylic ester hydrolase</fullName>
        <ecNumber evidence="5">3.1.1.-</ecNumber>
    </recommendedName>
</protein>
<dbReference type="InterPro" id="IPR002018">
    <property type="entry name" value="CarbesteraseB"/>
</dbReference>
<organism evidence="7">
    <name type="scientific">Timema cristinae</name>
    <name type="common">Walking stick</name>
    <dbReference type="NCBI Taxonomy" id="61476"/>
    <lineage>
        <taxon>Eukaryota</taxon>
        <taxon>Metazoa</taxon>
        <taxon>Ecdysozoa</taxon>
        <taxon>Arthropoda</taxon>
        <taxon>Hexapoda</taxon>
        <taxon>Insecta</taxon>
        <taxon>Pterygota</taxon>
        <taxon>Neoptera</taxon>
        <taxon>Polyneoptera</taxon>
        <taxon>Phasmatodea</taxon>
        <taxon>Timematodea</taxon>
        <taxon>Timematoidea</taxon>
        <taxon>Timematidae</taxon>
        <taxon>Timema</taxon>
    </lineage>
</organism>
<feature type="domain" description="Carboxylesterase type B" evidence="6">
    <location>
        <begin position="54"/>
        <end position="456"/>
    </location>
</feature>
<reference evidence="7" key="1">
    <citation type="submission" date="2020-11" db="EMBL/GenBank/DDBJ databases">
        <authorList>
            <person name="Tran Van P."/>
        </authorList>
    </citation>
    <scope>NUCLEOTIDE SEQUENCE</scope>
</reference>
<evidence type="ECO:0000256" key="5">
    <source>
        <dbReference type="RuleBase" id="RU361235"/>
    </source>
</evidence>
<dbReference type="InterPro" id="IPR050309">
    <property type="entry name" value="Type-B_Carboxylest/Lipase"/>
</dbReference>
<dbReference type="Gene3D" id="3.40.50.1820">
    <property type="entry name" value="alpha/beta hydrolase"/>
    <property type="match status" value="1"/>
</dbReference>
<evidence type="ECO:0000259" key="6">
    <source>
        <dbReference type="Pfam" id="PF00135"/>
    </source>
</evidence>
<keyword evidence="3 5" id="KW-0378">Hydrolase</keyword>
<gene>
    <name evidence="7" type="ORF">TCEB3V08_LOCUS10336</name>
</gene>
<evidence type="ECO:0000256" key="3">
    <source>
        <dbReference type="ARBA" id="ARBA00022801"/>
    </source>
</evidence>
<keyword evidence="4" id="KW-0325">Glycoprotein</keyword>
<evidence type="ECO:0000256" key="2">
    <source>
        <dbReference type="ARBA" id="ARBA00022487"/>
    </source>
</evidence>
<dbReference type="InterPro" id="IPR019826">
    <property type="entry name" value="Carboxylesterase_B_AS"/>
</dbReference>
<dbReference type="InterPro" id="IPR029058">
    <property type="entry name" value="AB_hydrolase_fold"/>
</dbReference>
<dbReference type="AlphaFoldDB" id="A0A7R9H8L4"/>